<feature type="transmembrane region" description="Helical" evidence="1">
    <location>
        <begin position="6"/>
        <end position="26"/>
    </location>
</feature>
<evidence type="ECO:0000256" key="1">
    <source>
        <dbReference type="SAM" id="Phobius"/>
    </source>
</evidence>
<dbReference type="EMBL" id="VLLF01000009">
    <property type="protein sequence ID" value="TWI82163.1"/>
    <property type="molecule type" value="Genomic_DNA"/>
</dbReference>
<keyword evidence="1" id="KW-0812">Transmembrane</keyword>
<protein>
    <submittedName>
        <fullName evidence="2">Uncharacterized protein</fullName>
    </submittedName>
</protein>
<evidence type="ECO:0000313" key="3">
    <source>
        <dbReference type="Proteomes" id="UP000320593"/>
    </source>
</evidence>
<organism evidence="2 3">
    <name type="scientific">Roseibium hamelinense</name>
    <dbReference type="NCBI Taxonomy" id="150831"/>
    <lineage>
        <taxon>Bacteria</taxon>
        <taxon>Pseudomonadati</taxon>
        <taxon>Pseudomonadota</taxon>
        <taxon>Alphaproteobacteria</taxon>
        <taxon>Hyphomicrobiales</taxon>
        <taxon>Stappiaceae</taxon>
        <taxon>Roseibium</taxon>
    </lineage>
</organism>
<sequence length="139" mass="16370">MKLNKIYYIISIILFVISLIIMIISINKIDHKSIIRSKIKNNIEYETISSLDEMDITNEMKNIYNNNIKKLFNDSMKESNNIITHYDKKCMCWLIISDVNINYFSLLCFYYASETARFVFEFNDVSIVLKAALISRVTL</sequence>
<keyword evidence="1" id="KW-0472">Membrane</keyword>
<keyword evidence="3" id="KW-1185">Reference proteome</keyword>
<accession>A0A562SM50</accession>
<keyword evidence="1" id="KW-1133">Transmembrane helix</keyword>
<reference evidence="2 3" key="1">
    <citation type="submission" date="2019-07" db="EMBL/GenBank/DDBJ databases">
        <title>Genomic Encyclopedia of Archaeal and Bacterial Type Strains, Phase II (KMG-II): from individual species to whole genera.</title>
        <authorList>
            <person name="Goeker M."/>
        </authorList>
    </citation>
    <scope>NUCLEOTIDE SEQUENCE [LARGE SCALE GENOMIC DNA]</scope>
    <source>
        <strain evidence="2 3">ATCC BAA-252</strain>
    </source>
</reference>
<dbReference type="AlphaFoldDB" id="A0A562SM50"/>
<proteinExistence type="predicted"/>
<name>A0A562SM50_9HYPH</name>
<dbReference type="Proteomes" id="UP000320593">
    <property type="component" value="Unassembled WGS sequence"/>
</dbReference>
<evidence type="ECO:0000313" key="2">
    <source>
        <dbReference type="EMBL" id="TWI82163.1"/>
    </source>
</evidence>
<gene>
    <name evidence="2" type="ORF">JM93_03507</name>
</gene>
<comment type="caution">
    <text evidence="2">The sequence shown here is derived from an EMBL/GenBank/DDBJ whole genome shotgun (WGS) entry which is preliminary data.</text>
</comment>